<accession>A0A368FQM8</accession>
<feature type="compositionally biased region" description="Basic and acidic residues" evidence="1">
    <location>
        <begin position="209"/>
        <end position="219"/>
    </location>
</feature>
<dbReference type="Proteomes" id="UP000252519">
    <property type="component" value="Unassembled WGS sequence"/>
</dbReference>
<evidence type="ECO:0000313" key="2">
    <source>
        <dbReference type="EMBL" id="RCN34521.1"/>
    </source>
</evidence>
<feature type="region of interest" description="Disordered" evidence="1">
    <location>
        <begin position="283"/>
        <end position="303"/>
    </location>
</feature>
<dbReference type="AlphaFoldDB" id="A0A368FQM8"/>
<dbReference type="OrthoDB" id="5799120at2759"/>
<organism evidence="2 3">
    <name type="scientific">Ancylostoma caninum</name>
    <name type="common">Dog hookworm</name>
    <dbReference type="NCBI Taxonomy" id="29170"/>
    <lineage>
        <taxon>Eukaryota</taxon>
        <taxon>Metazoa</taxon>
        <taxon>Ecdysozoa</taxon>
        <taxon>Nematoda</taxon>
        <taxon>Chromadorea</taxon>
        <taxon>Rhabditida</taxon>
        <taxon>Rhabditina</taxon>
        <taxon>Rhabditomorpha</taxon>
        <taxon>Strongyloidea</taxon>
        <taxon>Ancylostomatidae</taxon>
        <taxon>Ancylostomatinae</taxon>
        <taxon>Ancylostoma</taxon>
    </lineage>
</organism>
<gene>
    <name evidence="2" type="ORF">ANCCAN_19644</name>
</gene>
<sequence>MSPAERQALAELDSRIAAMERRLNNAKASRTSNDTIVNRLATSDYNWDEEWDRRARVMQFPRQPKLYQDIPNAGPLLMSDVARVKRRLTEIARHLSIMRETRLNLTTEDYFRTRVEFEAGNGDDTMLAIRNRLSDISLTTFEPLATPTAEKMAVMKHEEEREAYIADLRAGHVLPTTMEPLKVAPQPLTIAPQPVAVESVPAAVTVNEQPKEVAKKPAEPEPQQPTTSEPQTREVPGTSQDKKREPAVMDPPQKGIILNPTQTAPTQSISSYKKMMDLFATQTTSDTDDDVVAPTKPTTSILDNPVSKSVQQLMSAL</sequence>
<feature type="region of interest" description="Disordered" evidence="1">
    <location>
        <begin position="209"/>
        <end position="267"/>
    </location>
</feature>
<feature type="non-terminal residue" evidence="2">
    <location>
        <position position="317"/>
    </location>
</feature>
<comment type="caution">
    <text evidence="2">The sequence shown here is derived from an EMBL/GenBank/DDBJ whole genome shotgun (WGS) entry which is preliminary data.</text>
</comment>
<evidence type="ECO:0000256" key="1">
    <source>
        <dbReference type="SAM" id="MobiDB-lite"/>
    </source>
</evidence>
<evidence type="ECO:0000313" key="3">
    <source>
        <dbReference type="Proteomes" id="UP000252519"/>
    </source>
</evidence>
<protein>
    <submittedName>
        <fullName evidence="2">Uncharacterized protein</fullName>
    </submittedName>
</protein>
<keyword evidence="3" id="KW-1185">Reference proteome</keyword>
<proteinExistence type="predicted"/>
<dbReference type="EMBL" id="JOJR01000771">
    <property type="protein sequence ID" value="RCN34521.1"/>
    <property type="molecule type" value="Genomic_DNA"/>
</dbReference>
<reference evidence="2 3" key="1">
    <citation type="submission" date="2014-10" db="EMBL/GenBank/DDBJ databases">
        <title>Draft genome of the hookworm Ancylostoma caninum.</title>
        <authorList>
            <person name="Mitreva M."/>
        </authorList>
    </citation>
    <scope>NUCLEOTIDE SEQUENCE [LARGE SCALE GENOMIC DNA]</scope>
    <source>
        <strain evidence="2 3">Baltimore</strain>
    </source>
</reference>
<name>A0A368FQM8_ANCCA</name>